<dbReference type="OrthoDB" id="5951731at2759"/>
<dbReference type="PROSITE" id="PS01186">
    <property type="entry name" value="EGF_2"/>
    <property type="match status" value="1"/>
</dbReference>
<feature type="compositionally biased region" description="Polar residues" evidence="9">
    <location>
        <begin position="703"/>
        <end position="716"/>
    </location>
</feature>
<dbReference type="PROSITE" id="PS00427">
    <property type="entry name" value="DISINTEGRIN_1"/>
    <property type="match status" value="1"/>
</dbReference>
<keyword evidence="7" id="KW-0245">EGF-like domain</keyword>
<dbReference type="InterPro" id="IPR036436">
    <property type="entry name" value="Disintegrin_dom_sf"/>
</dbReference>
<feature type="compositionally biased region" description="Pro residues" evidence="9">
    <location>
        <begin position="760"/>
        <end position="774"/>
    </location>
</feature>
<dbReference type="InterPro" id="IPR000742">
    <property type="entry name" value="EGF"/>
</dbReference>
<dbReference type="PROSITE" id="PS50215">
    <property type="entry name" value="ADAM_MEPRO"/>
    <property type="match status" value="1"/>
</dbReference>
<dbReference type="PROSITE" id="PS50026">
    <property type="entry name" value="EGF_3"/>
    <property type="match status" value="1"/>
</dbReference>
<dbReference type="PANTHER" id="PTHR11905">
    <property type="entry name" value="ADAM A DISINTEGRIN AND METALLOPROTEASE DOMAIN"/>
    <property type="match status" value="1"/>
</dbReference>
<dbReference type="InterPro" id="IPR001590">
    <property type="entry name" value="Peptidase_M12B"/>
</dbReference>
<feature type="compositionally biased region" description="Pro residues" evidence="9">
    <location>
        <begin position="741"/>
        <end position="752"/>
    </location>
</feature>
<reference evidence="14 15" key="1">
    <citation type="submission" date="2020-02" db="EMBL/GenBank/DDBJ databases">
        <title>Bird 10,000 Genomes (B10K) Project - Family phase.</title>
        <authorList>
            <person name="Zhang G."/>
        </authorList>
    </citation>
    <scope>NUCLEOTIDE SEQUENCE [LARGE SCALE GENOMIC DNA]</scope>
    <source>
        <strain evidence="14">B10K-DU-013-51</strain>
        <tissue evidence="14">Mixed tissue sample</tissue>
    </source>
</reference>
<organism evidence="14 15">
    <name type="scientific">Ceyx cyanopectus</name>
    <name type="common">Indigo-banded kingfisher</name>
    <dbReference type="NCBI Taxonomy" id="390723"/>
    <lineage>
        <taxon>Eukaryota</taxon>
        <taxon>Metazoa</taxon>
        <taxon>Chordata</taxon>
        <taxon>Craniata</taxon>
        <taxon>Vertebrata</taxon>
        <taxon>Euteleostomi</taxon>
        <taxon>Archelosauria</taxon>
        <taxon>Archosauria</taxon>
        <taxon>Dinosauria</taxon>
        <taxon>Saurischia</taxon>
        <taxon>Theropoda</taxon>
        <taxon>Coelurosauria</taxon>
        <taxon>Aves</taxon>
        <taxon>Neognathae</taxon>
        <taxon>Neoaves</taxon>
        <taxon>Telluraves</taxon>
        <taxon>Coraciimorphae</taxon>
        <taxon>Coraciiformes</taxon>
        <taxon>Alcedinidae</taxon>
        <taxon>Ceyx</taxon>
    </lineage>
</organism>
<feature type="binding site" evidence="8">
    <location>
        <position position="271"/>
    </location>
    <ligand>
        <name>Zn(2+)</name>
        <dbReference type="ChEBI" id="CHEBI:29105"/>
        <note>catalytic</note>
    </ligand>
</feature>
<evidence type="ECO:0000256" key="6">
    <source>
        <dbReference type="PROSITE-ProRule" id="PRU00068"/>
    </source>
</evidence>
<feature type="binding site" evidence="8">
    <location>
        <position position="265"/>
    </location>
    <ligand>
        <name>Zn(2+)</name>
        <dbReference type="ChEBI" id="CHEBI:29105"/>
        <note>catalytic</note>
    </ligand>
</feature>
<evidence type="ECO:0000259" key="12">
    <source>
        <dbReference type="PROSITE" id="PS50214"/>
    </source>
</evidence>
<dbReference type="PROSITE" id="PS50214">
    <property type="entry name" value="DISINTEGRIN_2"/>
    <property type="match status" value="1"/>
</dbReference>
<dbReference type="Proteomes" id="UP000586704">
    <property type="component" value="Unassembled WGS sequence"/>
</dbReference>
<dbReference type="InterPro" id="IPR006586">
    <property type="entry name" value="ADAM_Cys-rich"/>
</dbReference>
<feature type="disulfide bond" evidence="6">
    <location>
        <begin position="390"/>
        <end position="410"/>
    </location>
</feature>
<accession>A0A7L4N1G1</accession>
<feature type="non-terminal residue" evidence="14">
    <location>
        <position position="1"/>
    </location>
</feature>
<dbReference type="Pfam" id="PF01421">
    <property type="entry name" value="Reprolysin"/>
    <property type="match status" value="1"/>
</dbReference>
<name>A0A7L4N1G1_9AVES</name>
<evidence type="ECO:0000256" key="8">
    <source>
        <dbReference type="PROSITE-ProRule" id="PRU00276"/>
    </source>
</evidence>
<feature type="transmembrane region" description="Helical" evidence="10">
    <location>
        <begin position="619"/>
        <end position="643"/>
    </location>
</feature>
<dbReference type="FunFam" id="3.40.390.10:FF:000002">
    <property type="entry name" value="Disintegrin and metalloproteinase domain-containing protein 22"/>
    <property type="match status" value="1"/>
</dbReference>
<dbReference type="SMART" id="SM00050">
    <property type="entry name" value="DISIN"/>
    <property type="match status" value="1"/>
</dbReference>
<dbReference type="SMART" id="SM00608">
    <property type="entry name" value="ACR"/>
    <property type="match status" value="1"/>
</dbReference>
<dbReference type="Pfam" id="PF08516">
    <property type="entry name" value="ADAM_CR"/>
    <property type="match status" value="1"/>
</dbReference>
<comment type="caution">
    <text evidence="14">The sequence shown here is derived from an EMBL/GenBank/DDBJ whole genome shotgun (WGS) entry which is preliminary data.</text>
</comment>
<evidence type="ECO:0000256" key="10">
    <source>
        <dbReference type="SAM" id="Phobius"/>
    </source>
</evidence>
<dbReference type="Pfam" id="PF00200">
    <property type="entry name" value="Disintegrin"/>
    <property type="match status" value="1"/>
</dbReference>
<evidence type="ECO:0000313" key="15">
    <source>
        <dbReference type="Proteomes" id="UP000586704"/>
    </source>
</evidence>
<gene>
    <name evidence="14" type="primary">Adam19</name>
    <name evidence="14" type="ORF">CEYCYA_R11118</name>
</gene>
<feature type="region of interest" description="Disordered" evidence="9">
    <location>
        <begin position="690"/>
        <end position="804"/>
    </location>
</feature>
<feature type="domain" description="EGF-like" evidence="11">
    <location>
        <begin position="567"/>
        <end position="599"/>
    </location>
</feature>
<comment type="caution">
    <text evidence="7">Lacks conserved residue(s) required for the propagation of feature annotation.</text>
</comment>
<dbReference type="Gene3D" id="3.40.390.10">
    <property type="entry name" value="Collagenase (Catalytic Domain)"/>
    <property type="match status" value="1"/>
</dbReference>
<protein>
    <submittedName>
        <fullName evidence="14">ADA19 protein</fullName>
    </submittedName>
</protein>
<evidence type="ECO:0000256" key="2">
    <source>
        <dbReference type="ARBA" id="ARBA00022692"/>
    </source>
</evidence>
<evidence type="ECO:0000256" key="5">
    <source>
        <dbReference type="ARBA" id="ARBA00023157"/>
    </source>
</evidence>
<sequence>NLFAPGYTETHYNQTGQIQSISLTQMDHCFYHGVVRGWKHSSVTLSTCQGLRGLIILSSNSSYILEPVPDSPNQHLIYRLQDMRLQSGACGYQGTGDTDEDWLRDFTTGMKPALQRVKRETLQATKYVELLLVADYAEFQKHHFNIEATRLKLLEAANYVDKFYRSLNIRIALVGLEIWNNWNKCDVTENPYSTLKSFLAWSSKERVYRKHDNAQLITGVPFQGSTVGLAPVMAMCSDFQSGGVNMDHSDNAIGVAATIAHEMGHNFGMNHDSAGCCNTPAEDGGCIMASATGHPFPKVFNQCNRKEMEKYLQSGGGMCLSNMPDTKKMYGGKKCGNGYLEEGEECDCGDVEECNNPCCDASTCSLKLGAECAHGSCCHQCKLMSPGTLCRERAGLCDLPEYCTGESPFCPPNSYHIDGAACDGGRAYCYSGMCLTYQDQCLQLWGPGARPAPDACFEKINAAGDIYGNCGKDTYGNYRKCEMRDAKCGKIQCQSSASKPLQPNAVAIDTTIHTQGTQLRCRGTHVYRSESEEKEMLDPGLVLTGTKCGSHHVCFEGRCQNTSIIFDSESCSKKCHGHGVCNNNKNCHCNEGWAPPFCNNQGRGGSLDSGPPLPKGPSAVVITLAVLAPILLLIGILFLFYYLKCWNKFSICSLKKTPQFSHTSGNGHTNPAFRLKTPQEQRKVIGFPEILSKPPPQQAPGLQINTQQSPTFSSGYSRGVGQPTGLTLPAPVKDIARRTPPSRPAPPAPKPPVSQDISRPRPPQRALPANPIPARPRGWPGSSHVISLPSAHPRALGQLQPVVQ</sequence>
<evidence type="ECO:0000259" key="13">
    <source>
        <dbReference type="PROSITE" id="PS50215"/>
    </source>
</evidence>
<dbReference type="InterPro" id="IPR018358">
    <property type="entry name" value="Disintegrin_CS"/>
</dbReference>
<evidence type="ECO:0000256" key="9">
    <source>
        <dbReference type="SAM" id="MobiDB-lite"/>
    </source>
</evidence>
<dbReference type="SUPFAM" id="SSF57552">
    <property type="entry name" value="Blood coagulation inhibitor (disintegrin)"/>
    <property type="match status" value="1"/>
</dbReference>
<keyword evidence="5 7" id="KW-1015">Disulfide bond</keyword>
<dbReference type="Gene3D" id="4.10.70.10">
    <property type="entry name" value="Disintegrin domain"/>
    <property type="match status" value="1"/>
</dbReference>
<evidence type="ECO:0000256" key="1">
    <source>
        <dbReference type="ARBA" id="ARBA00004167"/>
    </source>
</evidence>
<feature type="disulfide bond" evidence="7">
    <location>
        <begin position="589"/>
        <end position="598"/>
    </location>
</feature>
<dbReference type="PRINTS" id="PR00289">
    <property type="entry name" value="DISINTEGRIN"/>
</dbReference>
<dbReference type="EMBL" id="VYZU01024709">
    <property type="protein sequence ID" value="NXY83746.1"/>
    <property type="molecule type" value="Genomic_DNA"/>
</dbReference>
<dbReference type="SUPFAM" id="SSF55486">
    <property type="entry name" value="Metalloproteases ('zincins'), catalytic domain"/>
    <property type="match status" value="1"/>
</dbReference>
<dbReference type="InterPro" id="IPR001762">
    <property type="entry name" value="Disintegrin_dom"/>
</dbReference>
<evidence type="ECO:0000313" key="14">
    <source>
        <dbReference type="EMBL" id="NXY83746.1"/>
    </source>
</evidence>
<feature type="active site" evidence="8">
    <location>
        <position position="262"/>
    </location>
</feature>
<feature type="binding site" evidence="8">
    <location>
        <position position="261"/>
    </location>
    <ligand>
        <name>Zn(2+)</name>
        <dbReference type="ChEBI" id="CHEBI:29105"/>
        <note>catalytic</note>
    </ligand>
</feature>
<dbReference type="GO" id="GO:0016020">
    <property type="term" value="C:membrane"/>
    <property type="evidence" value="ECO:0007669"/>
    <property type="project" value="UniProtKB-SubCell"/>
</dbReference>
<dbReference type="GO" id="GO:0006509">
    <property type="term" value="P:membrane protein ectodomain proteolysis"/>
    <property type="evidence" value="ECO:0007669"/>
    <property type="project" value="TreeGrafter"/>
</dbReference>
<dbReference type="InterPro" id="IPR024079">
    <property type="entry name" value="MetalloPept_cat_dom_sf"/>
</dbReference>
<keyword evidence="3 10" id="KW-1133">Transmembrane helix</keyword>
<dbReference type="FunFam" id="4.10.70.10:FF:000001">
    <property type="entry name" value="Disintegrin and metalloproteinase domain-containing protein 22"/>
    <property type="match status" value="1"/>
</dbReference>
<evidence type="ECO:0000259" key="11">
    <source>
        <dbReference type="PROSITE" id="PS50026"/>
    </source>
</evidence>
<dbReference type="AlphaFoldDB" id="A0A7L4N1G1"/>
<keyword evidence="2 10" id="KW-0812">Transmembrane</keyword>
<evidence type="ECO:0000256" key="7">
    <source>
        <dbReference type="PROSITE-ProRule" id="PRU00076"/>
    </source>
</evidence>
<feature type="non-terminal residue" evidence="14">
    <location>
        <position position="804"/>
    </location>
</feature>
<dbReference type="GO" id="GO:0046872">
    <property type="term" value="F:metal ion binding"/>
    <property type="evidence" value="ECO:0007669"/>
    <property type="project" value="UniProtKB-KW"/>
</dbReference>
<proteinExistence type="predicted"/>
<comment type="subcellular location">
    <subcellularLocation>
        <location evidence="1">Membrane</location>
        <topology evidence="1">Single-pass membrane protein</topology>
    </subcellularLocation>
</comment>
<dbReference type="CDD" id="cd04269">
    <property type="entry name" value="ZnMc_adamalysin_II_like"/>
    <property type="match status" value="1"/>
</dbReference>
<keyword evidence="8" id="KW-0479">Metal-binding</keyword>
<feature type="domain" description="Peptidase M12B" evidence="13">
    <location>
        <begin position="126"/>
        <end position="324"/>
    </location>
</feature>
<keyword evidence="4 10" id="KW-0472">Membrane</keyword>
<feature type="disulfide bond" evidence="7">
    <location>
        <begin position="571"/>
        <end position="581"/>
    </location>
</feature>
<keyword evidence="15" id="KW-1185">Reference proteome</keyword>
<feature type="domain" description="Disintegrin" evidence="12">
    <location>
        <begin position="332"/>
        <end position="418"/>
    </location>
</feature>
<dbReference type="InterPro" id="IPR034027">
    <property type="entry name" value="Reprolysin_adamalysin"/>
</dbReference>
<dbReference type="GO" id="GO:0004222">
    <property type="term" value="F:metalloendopeptidase activity"/>
    <property type="evidence" value="ECO:0007669"/>
    <property type="project" value="InterPro"/>
</dbReference>
<evidence type="ECO:0000256" key="4">
    <source>
        <dbReference type="ARBA" id="ARBA00023136"/>
    </source>
</evidence>
<dbReference type="PANTHER" id="PTHR11905:SF19">
    <property type="entry name" value="DISINTEGRIN AND METALLOPROTEINASE DOMAIN-CONTAINING PROTEIN 19"/>
    <property type="match status" value="1"/>
</dbReference>
<keyword evidence="8" id="KW-0862">Zinc</keyword>
<evidence type="ECO:0000256" key="3">
    <source>
        <dbReference type="ARBA" id="ARBA00022989"/>
    </source>
</evidence>